<organism evidence="9 10">
    <name type="scientific">Parathielavia hyrcaniae</name>
    <dbReference type="NCBI Taxonomy" id="113614"/>
    <lineage>
        <taxon>Eukaryota</taxon>
        <taxon>Fungi</taxon>
        <taxon>Dikarya</taxon>
        <taxon>Ascomycota</taxon>
        <taxon>Pezizomycotina</taxon>
        <taxon>Sordariomycetes</taxon>
        <taxon>Sordariomycetidae</taxon>
        <taxon>Sordariales</taxon>
        <taxon>Chaetomiaceae</taxon>
        <taxon>Parathielavia</taxon>
    </lineage>
</organism>
<dbReference type="GO" id="GO:0071949">
    <property type="term" value="F:FAD binding"/>
    <property type="evidence" value="ECO:0007669"/>
    <property type="project" value="InterPro"/>
</dbReference>
<feature type="chain" id="PRO_5042955147" evidence="7">
    <location>
        <begin position="25"/>
        <end position="601"/>
    </location>
</feature>
<keyword evidence="5" id="KW-0560">Oxidoreductase</keyword>
<dbReference type="EMBL" id="MU863632">
    <property type="protein sequence ID" value="KAK4102211.1"/>
    <property type="molecule type" value="Genomic_DNA"/>
</dbReference>
<keyword evidence="10" id="KW-1185">Reference proteome</keyword>
<dbReference type="InterPro" id="IPR006094">
    <property type="entry name" value="Oxid_FAD_bind_N"/>
</dbReference>
<feature type="domain" description="FAD-binding PCMH-type" evidence="8">
    <location>
        <begin position="133"/>
        <end position="315"/>
    </location>
</feature>
<evidence type="ECO:0000256" key="6">
    <source>
        <dbReference type="SAM" id="MobiDB-lite"/>
    </source>
</evidence>
<dbReference type="PANTHER" id="PTHR42973">
    <property type="entry name" value="BINDING OXIDOREDUCTASE, PUTATIVE (AFU_ORTHOLOGUE AFUA_1G17690)-RELATED"/>
    <property type="match status" value="1"/>
</dbReference>
<proteinExistence type="inferred from homology"/>
<evidence type="ECO:0000256" key="3">
    <source>
        <dbReference type="ARBA" id="ARBA00022630"/>
    </source>
</evidence>
<keyword evidence="3" id="KW-0285">Flavoprotein</keyword>
<dbReference type="PANTHER" id="PTHR42973:SF39">
    <property type="entry name" value="FAD-BINDING PCMH-TYPE DOMAIN-CONTAINING PROTEIN"/>
    <property type="match status" value="1"/>
</dbReference>
<comment type="similarity">
    <text evidence="2">Belongs to the oxygen-dependent FAD-linked oxidoreductase family.</text>
</comment>
<dbReference type="Pfam" id="PF08031">
    <property type="entry name" value="BBE"/>
    <property type="match status" value="1"/>
</dbReference>
<dbReference type="Pfam" id="PF01565">
    <property type="entry name" value="FAD_binding_4"/>
    <property type="match status" value="1"/>
</dbReference>
<comment type="cofactor">
    <cofactor evidence="1">
        <name>FAD</name>
        <dbReference type="ChEBI" id="CHEBI:57692"/>
    </cofactor>
</comment>
<dbReference type="PROSITE" id="PS51387">
    <property type="entry name" value="FAD_PCMH"/>
    <property type="match status" value="1"/>
</dbReference>
<dbReference type="InterPro" id="IPR050416">
    <property type="entry name" value="FAD-linked_Oxidoreductase"/>
</dbReference>
<evidence type="ECO:0000313" key="10">
    <source>
        <dbReference type="Proteomes" id="UP001305647"/>
    </source>
</evidence>
<comment type="caution">
    <text evidence="9">The sequence shown here is derived from an EMBL/GenBank/DDBJ whole genome shotgun (WGS) entry which is preliminary data.</text>
</comment>
<gene>
    <name evidence="9" type="ORF">N658DRAFT_424263</name>
</gene>
<dbReference type="GO" id="GO:0016491">
    <property type="term" value="F:oxidoreductase activity"/>
    <property type="evidence" value="ECO:0007669"/>
    <property type="project" value="UniProtKB-KW"/>
</dbReference>
<dbReference type="SUPFAM" id="SSF56176">
    <property type="entry name" value="FAD-binding/transporter-associated domain-like"/>
    <property type="match status" value="1"/>
</dbReference>
<dbReference type="InterPro" id="IPR016166">
    <property type="entry name" value="FAD-bd_PCMH"/>
</dbReference>
<dbReference type="Gene3D" id="3.30.465.10">
    <property type="match status" value="2"/>
</dbReference>
<dbReference type="AlphaFoldDB" id="A0AAN6Q741"/>
<feature type="signal peptide" evidence="7">
    <location>
        <begin position="1"/>
        <end position="24"/>
    </location>
</feature>
<dbReference type="Proteomes" id="UP001305647">
    <property type="component" value="Unassembled WGS sequence"/>
</dbReference>
<keyword evidence="7" id="KW-0732">Signal</keyword>
<reference evidence="9" key="2">
    <citation type="submission" date="2023-05" db="EMBL/GenBank/DDBJ databases">
        <authorList>
            <consortium name="Lawrence Berkeley National Laboratory"/>
            <person name="Steindorff A."/>
            <person name="Hensen N."/>
            <person name="Bonometti L."/>
            <person name="Westerberg I."/>
            <person name="Brannstrom I.O."/>
            <person name="Guillou S."/>
            <person name="Cros-Aarteil S."/>
            <person name="Calhoun S."/>
            <person name="Haridas S."/>
            <person name="Kuo A."/>
            <person name="Mondo S."/>
            <person name="Pangilinan J."/>
            <person name="Riley R."/>
            <person name="Labutti K."/>
            <person name="Andreopoulos B."/>
            <person name="Lipzen A."/>
            <person name="Chen C."/>
            <person name="Yanf M."/>
            <person name="Daum C."/>
            <person name="Ng V."/>
            <person name="Clum A."/>
            <person name="Ohm R."/>
            <person name="Martin F."/>
            <person name="Silar P."/>
            <person name="Natvig D."/>
            <person name="Lalanne C."/>
            <person name="Gautier V."/>
            <person name="Ament-Velasquez S.L."/>
            <person name="Kruys A."/>
            <person name="Hutchinson M.I."/>
            <person name="Powell A.J."/>
            <person name="Barry K."/>
            <person name="Miller A.N."/>
            <person name="Grigoriev I.V."/>
            <person name="Debuchy R."/>
            <person name="Gladieux P."/>
            <person name="Thoren M.H."/>
            <person name="Johannesson H."/>
        </authorList>
    </citation>
    <scope>NUCLEOTIDE SEQUENCE</scope>
    <source>
        <strain evidence="9">CBS 757.83</strain>
    </source>
</reference>
<evidence type="ECO:0000256" key="7">
    <source>
        <dbReference type="SAM" id="SignalP"/>
    </source>
</evidence>
<feature type="region of interest" description="Disordered" evidence="6">
    <location>
        <begin position="29"/>
        <end position="57"/>
    </location>
</feature>
<reference evidence="9" key="1">
    <citation type="journal article" date="2023" name="Mol. Phylogenet. Evol.">
        <title>Genome-scale phylogeny and comparative genomics of the fungal order Sordariales.</title>
        <authorList>
            <person name="Hensen N."/>
            <person name="Bonometti L."/>
            <person name="Westerberg I."/>
            <person name="Brannstrom I.O."/>
            <person name="Guillou S."/>
            <person name="Cros-Aarteil S."/>
            <person name="Calhoun S."/>
            <person name="Haridas S."/>
            <person name="Kuo A."/>
            <person name="Mondo S."/>
            <person name="Pangilinan J."/>
            <person name="Riley R."/>
            <person name="LaButti K."/>
            <person name="Andreopoulos B."/>
            <person name="Lipzen A."/>
            <person name="Chen C."/>
            <person name="Yan M."/>
            <person name="Daum C."/>
            <person name="Ng V."/>
            <person name="Clum A."/>
            <person name="Steindorff A."/>
            <person name="Ohm R.A."/>
            <person name="Martin F."/>
            <person name="Silar P."/>
            <person name="Natvig D.O."/>
            <person name="Lalanne C."/>
            <person name="Gautier V."/>
            <person name="Ament-Velasquez S.L."/>
            <person name="Kruys A."/>
            <person name="Hutchinson M.I."/>
            <person name="Powell A.J."/>
            <person name="Barry K."/>
            <person name="Miller A.N."/>
            <person name="Grigoriev I.V."/>
            <person name="Debuchy R."/>
            <person name="Gladieux P."/>
            <person name="Hiltunen Thoren M."/>
            <person name="Johannesson H."/>
        </authorList>
    </citation>
    <scope>NUCLEOTIDE SEQUENCE</scope>
    <source>
        <strain evidence="9">CBS 757.83</strain>
    </source>
</reference>
<dbReference type="InterPro" id="IPR016169">
    <property type="entry name" value="FAD-bd_PCMH_sub2"/>
</dbReference>
<evidence type="ECO:0000313" key="9">
    <source>
        <dbReference type="EMBL" id="KAK4102211.1"/>
    </source>
</evidence>
<accession>A0AAN6Q741</accession>
<evidence type="ECO:0000256" key="4">
    <source>
        <dbReference type="ARBA" id="ARBA00022827"/>
    </source>
</evidence>
<evidence type="ECO:0000256" key="5">
    <source>
        <dbReference type="ARBA" id="ARBA00023002"/>
    </source>
</evidence>
<protein>
    <submittedName>
        <fullName evidence="9">FAD-binding domain-containing protein</fullName>
    </submittedName>
</protein>
<dbReference type="InterPro" id="IPR036318">
    <property type="entry name" value="FAD-bd_PCMH-like_sf"/>
</dbReference>
<dbReference type="InterPro" id="IPR012951">
    <property type="entry name" value="BBE"/>
</dbReference>
<evidence type="ECO:0000256" key="2">
    <source>
        <dbReference type="ARBA" id="ARBA00005466"/>
    </source>
</evidence>
<sequence length="601" mass="65488">MSPLPSRLVSALQLSSSILAVAAGLSPSLQPRHDIGSNSNRHSSCKAIPGSPNWPSPQDWTRLNESLAGRLLQPPPPGAVCHPGQATYNVTECPAVRAAWSTYEFHQADPVSMDWNQWTNDSCLPQDGAPCSGKGYPVFVVNATEARHVQLGVQFAKKHNIRLVVKSSGHDFIGRSNAPNSLSIWTHHLRGIKTHDSFHPSRCRVTIDGTAVTVGAGTQMWDLYTALDPLNQTIVGGGGKTVSVGGYVTGGGHSLLSARYGLAADRVLEMEVVTPKGDVVTANECQNQDLFWAMRGGGGSTFGIMTSVTIQTVPTPKLESLSLMIVTPATSNPRPIFDMVAYVASQFPSMGDRGLSGYSYYFNHYQAGNATISGMFMSWALQDSSPQAMRELWDPVLAYVNTTWPGLFAAIYQPTSYPSFLAWYEVNYDTSPAGSNSYLGSRLLDRKALTGDLTQTSRALERFANTTVGTAYIVSGRGVHDAKPRGCGNAVLPAWRKAYVHATVGLDARPLDPASALAARKQIKMNVQGLRELAPDMGAYMNEVRLELNWQHEFWGSNYKRLLQIKRKVDPDDVLWCTPCVGNERWEQVDGRLCRVNGGKE</sequence>
<keyword evidence="4" id="KW-0274">FAD</keyword>
<evidence type="ECO:0000256" key="1">
    <source>
        <dbReference type="ARBA" id="ARBA00001974"/>
    </source>
</evidence>
<name>A0AAN6Q741_9PEZI</name>
<evidence type="ECO:0000259" key="8">
    <source>
        <dbReference type="PROSITE" id="PS51387"/>
    </source>
</evidence>